<keyword evidence="8 10" id="KW-1133">Transmembrane helix</keyword>
<evidence type="ECO:0000256" key="1">
    <source>
        <dbReference type="ARBA" id="ARBA00002254"/>
    </source>
</evidence>
<comment type="similarity">
    <text evidence="3 10">Belongs to the FliL family.</text>
</comment>
<dbReference type="GO" id="GO:0005886">
    <property type="term" value="C:plasma membrane"/>
    <property type="evidence" value="ECO:0007669"/>
    <property type="project" value="UniProtKB-SubCell"/>
</dbReference>
<dbReference type="GO" id="GO:0006935">
    <property type="term" value="P:chemotaxis"/>
    <property type="evidence" value="ECO:0007669"/>
    <property type="project" value="UniProtKB-KW"/>
</dbReference>
<dbReference type="GO" id="GO:0009425">
    <property type="term" value="C:bacterial-type flagellum basal body"/>
    <property type="evidence" value="ECO:0007669"/>
    <property type="project" value="InterPro"/>
</dbReference>
<sequence length="140" mass="15646">MKKTVRLLLIFMSVVIIALAVGLYYFFMKGTEAAGGKPTADEIVENSVEIPEITTNLLNGDYIRISFTIQTDGKKAKEELEKRNFQVENVIIKKLSGLEAKDLEGTEGKVKLENDLKESLSESMEEGKIIQVYITSTIIQ</sequence>
<feature type="transmembrane region" description="Helical" evidence="10">
    <location>
        <begin position="7"/>
        <end position="27"/>
    </location>
</feature>
<dbReference type="InterPro" id="IPR005503">
    <property type="entry name" value="FliL"/>
</dbReference>
<comment type="subcellular location">
    <subcellularLocation>
        <location evidence="2">Cell membrane</location>
        <topology evidence="2">Single-pass membrane protein</topology>
    </subcellularLocation>
</comment>
<dbReference type="PANTHER" id="PTHR35091:SF2">
    <property type="entry name" value="FLAGELLAR PROTEIN FLIL"/>
    <property type="match status" value="1"/>
</dbReference>
<dbReference type="NCBIfam" id="NF005826">
    <property type="entry name" value="PRK07718.1"/>
    <property type="match status" value="1"/>
</dbReference>
<evidence type="ECO:0000313" key="11">
    <source>
        <dbReference type="EMBL" id="CEE01400.1"/>
    </source>
</evidence>
<keyword evidence="7 10" id="KW-0283">Flagellar rotation</keyword>
<keyword evidence="9 10" id="KW-0472">Membrane</keyword>
<evidence type="ECO:0000256" key="3">
    <source>
        <dbReference type="ARBA" id="ARBA00008281"/>
    </source>
</evidence>
<keyword evidence="5 10" id="KW-0145">Chemotaxis</keyword>
<evidence type="ECO:0000256" key="7">
    <source>
        <dbReference type="ARBA" id="ARBA00022779"/>
    </source>
</evidence>
<organism evidence="11 12">
    <name type="scientific">Caldibacillus thermoamylovorans</name>
    <dbReference type="NCBI Taxonomy" id="35841"/>
    <lineage>
        <taxon>Bacteria</taxon>
        <taxon>Bacillati</taxon>
        <taxon>Bacillota</taxon>
        <taxon>Bacilli</taxon>
        <taxon>Bacillales</taxon>
        <taxon>Bacillaceae</taxon>
        <taxon>Caldibacillus</taxon>
    </lineage>
</organism>
<evidence type="ECO:0000256" key="9">
    <source>
        <dbReference type="ARBA" id="ARBA00023136"/>
    </source>
</evidence>
<evidence type="ECO:0000256" key="2">
    <source>
        <dbReference type="ARBA" id="ARBA00004162"/>
    </source>
</evidence>
<accession>A0A090J0Q1</accession>
<evidence type="ECO:0000256" key="4">
    <source>
        <dbReference type="ARBA" id="ARBA00022475"/>
    </source>
</evidence>
<keyword evidence="12" id="KW-1185">Reference proteome</keyword>
<evidence type="ECO:0000256" key="5">
    <source>
        <dbReference type="ARBA" id="ARBA00022500"/>
    </source>
</evidence>
<dbReference type="GO" id="GO:0071978">
    <property type="term" value="P:bacterial-type flagellum-dependent swarming motility"/>
    <property type="evidence" value="ECO:0007669"/>
    <property type="project" value="TreeGrafter"/>
</dbReference>
<name>A0A090J0Q1_9BACI</name>
<evidence type="ECO:0000256" key="8">
    <source>
        <dbReference type="ARBA" id="ARBA00022989"/>
    </source>
</evidence>
<keyword evidence="6 10" id="KW-0812">Transmembrane</keyword>
<evidence type="ECO:0000256" key="10">
    <source>
        <dbReference type="RuleBase" id="RU364125"/>
    </source>
</evidence>
<dbReference type="AlphaFoldDB" id="A0A090J0Q1"/>
<keyword evidence="4 10" id="KW-1003">Cell membrane</keyword>
<evidence type="ECO:0000256" key="6">
    <source>
        <dbReference type="ARBA" id="ARBA00022692"/>
    </source>
</evidence>
<proteinExistence type="inferred from homology"/>
<comment type="function">
    <text evidence="1 10">Controls the rotational direction of flagella during chemotaxis.</text>
</comment>
<gene>
    <name evidence="11" type="ORF">BT1A1_1571</name>
</gene>
<dbReference type="EMBL" id="CCRF01000045">
    <property type="protein sequence ID" value="CEE01400.1"/>
    <property type="molecule type" value="Genomic_DNA"/>
</dbReference>
<protein>
    <recommendedName>
        <fullName evidence="10">Flagellar protein FliL</fullName>
    </recommendedName>
</protein>
<dbReference type="RefSeq" id="WP_034769785.1">
    <property type="nucleotide sequence ID" value="NZ_CCRF01000045.1"/>
</dbReference>
<dbReference type="Proteomes" id="UP000040576">
    <property type="component" value="Unassembled WGS sequence"/>
</dbReference>
<reference evidence="11 12" key="1">
    <citation type="submission" date="2014-07" db="EMBL/GenBank/DDBJ databases">
        <authorList>
            <person name="Wibberg Daniel"/>
        </authorList>
    </citation>
    <scope>NUCLEOTIDE SEQUENCE [LARGE SCALE GENOMIC DNA]</scope>
</reference>
<evidence type="ECO:0000313" key="12">
    <source>
        <dbReference type="Proteomes" id="UP000040576"/>
    </source>
</evidence>
<dbReference type="Pfam" id="PF03748">
    <property type="entry name" value="FliL"/>
    <property type="match status" value="1"/>
</dbReference>
<dbReference type="PANTHER" id="PTHR35091">
    <property type="entry name" value="FLAGELLAR PROTEIN FLIL"/>
    <property type="match status" value="1"/>
</dbReference>